<gene>
    <name evidence="2" type="ORF">J2Z32_002961</name>
</gene>
<keyword evidence="1" id="KW-1133">Transmembrane helix</keyword>
<protein>
    <submittedName>
        <fullName evidence="2">Uncharacterized protein</fullName>
    </submittedName>
</protein>
<accession>A0ABS4FUR5</accession>
<evidence type="ECO:0000256" key="1">
    <source>
        <dbReference type="SAM" id="Phobius"/>
    </source>
</evidence>
<evidence type="ECO:0000313" key="3">
    <source>
        <dbReference type="Proteomes" id="UP001519272"/>
    </source>
</evidence>
<evidence type="ECO:0000313" key="2">
    <source>
        <dbReference type="EMBL" id="MBP1906312.1"/>
    </source>
</evidence>
<keyword evidence="3" id="KW-1185">Reference proteome</keyword>
<organism evidence="2 3">
    <name type="scientific">Paenibacillus turicensis</name>
    <dbReference type="NCBI Taxonomy" id="160487"/>
    <lineage>
        <taxon>Bacteria</taxon>
        <taxon>Bacillati</taxon>
        <taxon>Bacillota</taxon>
        <taxon>Bacilli</taxon>
        <taxon>Bacillales</taxon>
        <taxon>Paenibacillaceae</taxon>
        <taxon>Paenibacillus</taxon>
    </lineage>
</organism>
<dbReference type="Proteomes" id="UP001519272">
    <property type="component" value="Unassembled WGS sequence"/>
</dbReference>
<dbReference type="EMBL" id="JAGGKG010000014">
    <property type="protein sequence ID" value="MBP1906312.1"/>
    <property type="molecule type" value="Genomic_DNA"/>
</dbReference>
<proteinExistence type="predicted"/>
<feature type="transmembrane region" description="Helical" evidence="1">
    <location>
        <begin position="39"/>
        <end position="58"/>
    </location>
</feature>
<keyword evidence="1" id="KW-0472">Membrane</keyword>
<keyword evidence="1" id="KW-0812">Transmembrane</keyword>
<sequence length="136" mass="15598">MKYYGYLHLTSQKLCLLLATSFLIFVASLLCLINISIMYWIIPVPVISLLLYVELIIAEKKSTAFILQSEIIINRVLAFGLFVHVIRKQLSVGEVEALQDYFTLLEQKGDHQLSSYAINRLASADIVFYRNEHVFP</sequence>
<comment type="caution">
    <text evidence="2">The sequence shown here is derived from an EMBL/GenBank/DDBJ whole genome shotgun (WGS) entry which is preliminary data.</text>
</comment>
<name>A0ABS4FUR5_9BACL</name>
<reference evidence="2 3" key="1">
    <citation type="submission" date="2021-03" db="EMBL/GenBank/DDBJ databases">
        <title>Genomic Encyclopedia of Type Strains, Phase IV (KMG-IV): sequencing the most valuable type-strain genomes for metagenomic binning, comparative biology and taxonomic classification.</title>
        <authorList>
            <person name="Goeker M."/>
        </authorList>
    </citation>
    <scope>NUCLEOTIDE SEQUENCE [LARGE SCALE GENOMIC DNA]</scope>
    <source>
        <strain evidence="2 3">DSM 14349</strain>
    </source>
</reference>